<reference evidence="2" key="1">
    <citation type="submission" date="2020-11" db="EMBL/GenBank/DDBJ databases">
        <authorList>
            <person name="Whitehead M."/>
        </authorList>
    </citation>
    <scope>NUCLEOTIDE SEQUENCE</scope>
    <source>
        <strain evidence="2">EGII</strain>
    </source>
</reference>
<accession>A0A811V1C0</accession>
<keyword evidence="1" id="KW-0812">Transmembrane</keyword>
<dbReference type="EMBL" id="CAJHJT010000034">
    <property type="protein sequence ID" value="CAD7005342.1"/>
    <property type="molecule type" value="Genomic_DNA"/>
</dbReference>
<organism evidence="2 3">
    <name type="scientific">Ceratitis capitata</name>
    <name type="common">Mediterranean fruit fly</name>
    <name type="synonym">Tephritis capitata</name>
    <dbReference type="NCBI Taxonomy" id="7213"/>
    <lineage>
        <taxon>Eukaryota</taxon>
        <taxon>Metazoa</taxon>
        <taxon>Ecdysozoa</taxon>
        <taxon>Arthropoda</taxon>
        <taxon>Hexapoda</taxon>
        <taxon>Insecta</taxon>
        <taxon>Pterygota</taxon>
        <taxon>Neoptera</taxon>
        <taxon>Endopterygota</taxon>
        <taxon>Diptera</taxon>
        <taxon>Brachycera</taxon>
        <taxon>Muscomorpha</taxon>
        <taxon>Tephritoidea</taxon>
        <taxon>Tephritidae</taxon>
        <taxon>Ceratitis</taxon>
        <taxon>Ceratitis</taxon>
    </lineage>
</organism>
<evidence type="ECO:0000256" key="1">
    <source>
        <dbReference type="SAM" id="Phobius"/>
    </source>
</evidence>
<dbReference type="AlphaFoldDB" id="A0A811V1C0"/>
<name>A0A811V1C0_CERCA</name>
<keyword evidence="1" id="KW-0472">Membrane</keyword>
<evidence type="ECO:0000313" key="2">
    <source>
        <dbReference type="EMBL" id="CAD7005342.1"/>
    </source>
</evidence>
<feature type="transmembrane region" description="Helical" evidence="1">
    <location>
        <begin position="60"/>
        <end position="77"/>
    </location>
</feature>
<keyword evidence="3" id="KW-1185">Reference proteome</keyword>
<sequence length="141" mass="16722">MHVHIYHALKYLLVHLRQHFLTGSIRKYHCLMKDNISCKTCGVTNNSKVSSACLRWCWGWWWWWLLIINFLPAYFNHRKKGVQAMRKHIFVVAYYLSLLLSLLIFAMYIYKRKVDKSAATGERQAKSTAHSVCLHKLQPQI</sequence>
<gene>
    <name evidence="2" type="ORF">CCAP1982_LOCUS13702</name>
</gene>
<protein>
    <submittedName>
        <fullName evidence="2">(Mediterranean fruit fly) hypothetical protein</fullName>
    </submittedName>
</protein>
<comment type="caution">
    <text evidence="2">The sequence shown here is derived from an EMBL/GenBank/DDBJ whole genome shotgun (WGS) entry which is preliminary data.</text>
</comment>
<feature type="transmembrane region" description="Helical" evidence="1">
    <location>
        <begin position="89"/>
        <end position="110"/>
    </location>
</feature>
<proteinExistence type="predicted"/>
<evidence type="ECO:0000313" key="3">
    <source>
        <dbReference type="Proteomes" id="UP000606786"/>
    </source>
</evidence>
<dbReference type="Proteomes" id="UP000606786">
    <property type="component" value="Unassembled WGS sequence"/>
</dbReference>
<keyword evidence="1" id="KW-1133">Transmembrane helix</keyword>